<protein>
    <submittedName>
        <fullName evidence="2">13296_t:CDS:1</fullName>
    </submittedName>
</protein>
<comment type="caution">
    <text evidence="2">The sequence shown here is derived from an EMBL/GenBank/DDBJ whole genome shotgun (WGS) entry which is preliminary data.</text>
</comment>
<feature type="compositionally biased region" description="Basic and acidic residues" evidence="1">
    <location>
        <begin position="99"/>
        <end position="108"/>
    </location>
</feature>
<evidence type="ECO:0000313" key="2">
    <source>
        <dbReference type="EMBL" id="CAG8670881.1"/>
    </source>
</evidence>
<name>A0A9N9EEJ7_FUNMO</name>
<proteinExistence type="predicted"/>
<feature type="region of interest" description="Disordered" evidence="1">
    <location>
        <begin position="1"/>
        <end position="20"/>
    </location>
</feature>
<gene>
    <name evidence="2" type="ORF">FMOSSE_LOCUS12403</name>
</gene>
<feature type="compositionally biased region" description="Polar residues" evidence="1">
    <location>
        <begin position="67"/>
        <end position="76"/>
    </location>
</feature>
<feature type="compositionally biased region" description="Acidic residues" evidence="1">
    <location>
        <begin position="130"/>
        <end position="140"/>
    </location>
</feature>
<sequence length="285" mass="32571">MEDNWSADKQKEHGTYTKTLGKIAGSESSEYRSMAVSALKNFPQDVEKLNRRNKINNSKEKYLDLSKNLSMKSKSAGSEIPTRYDRNKSNQGQNIVFDSGHDEQKQTMRGDTLPDGDETGDWIPSNEANDYSDDDEEALPPEDSLSFALSNSKVWTLPSGKTSAILRYGASRIIDLSAHMKKWSCENDKKFIKKDYEALLRVPEMIGEENLFVLKVEDYLQKQRSRRYLDFTTKGAHTEVDVILKACAYIVEGLNKSLTIYPRWQCWPTGPNWTNWTYKTGPLDL</sequence>
<keyword evidence="3" id="KW-1185">Reference proteome</keyword>
<evidence type="ECO:0000256" key="1">
    <source>
        <dbReference type="SAM" id="MobiDB-lite"/>
    </source>
</evidence>
<reference evidence="2" key="1">
    <citation type="submission" date="2021-06" db="EMBL/GenBank/DDBJ databases">
        <authorList>
            <person name="Kallberg Y."/>
            <person name="Tangrot J."/>
            <person name="Rosling A."/>
        </authorList>
    </citation>
    <scope>NUCLEOTIDE SEQUENCE</scope>
    <source>
        <strain evidence="2">87-6 pot B 2015</strain>
    </source>
</reference>
<feature type="compositionally biased region" description="Basic and acidic residues" evidence="1">
    <location>
        <begin position="1"/>
        <end position="15"/>
    </location>
</feature>
<dbReference type="AlphaFoldDB" id="A0A9N9EEJ7"/>
<evidence type="ECO:0000313" key="3">
    <source>
        <dbReference type="Proteomes" id="UP000789375"/>
    </source>
</evidence>
<accession>A0A9N9EEJ7</accession>
<organism evidence="2 3">
    <name type="scientific">Funneliformis mosseae</name>
    <name type="common">Endomycorrhizal fungus</name>
    <name type="synonym">Glomus mosseae</name>
    <dbReference type="NCBI Taxonomy" id="27381"/>
    <lineage>
        <taxon>Eukaryota</taxon>
        <taxon>Fungi</taxon>
        <taxon>Fungi incertae sedis</taxon>
        <taxon>Mucoromycota</taxon>
        <taxon>Glomeromycotina</taxon>
        <taxon>Glomeromycetes</taxon>
        <taxon>Glomerales</taxon>
        <taxon>Glomeraceae</taxon>
        <taxon>Funneliformis</taxon>
    </lineage>
</organism>
<dbReference type="Proteomes" id="UP000789375">
    <property type="component" value="Unassembled WGS sequence"/>
</dbReference>
<dbReference type="EMBL" id="CAJVPP010005861">
    <property type="protein sequence ID" value="CAG8670881.1"/>
    <property type="molecule type" value="Genomic_DNA"/>
</dbReference>
<feature type="region of interest" description="Disordered" evidence="1">
    <location>
        <begin position="66"/>
        <end position="142"/>
    </location>
</feature>